<dbReference type="Proteomes" id="UP000029538">
    <property type="component" value="Unassembled WGS sequence"/>
</dbReference>
<name>A0A096AIP7_9BACT</name>
<sequence length="275" mass="31718">METFNIKRFGYVCSRLVLIRKKEYMNYFLGLMLGYAFACIAVANPFKFEALTDDIYKESFFRVSGFLTVVTIIILVLCGSTIISDLKMKQQKIDELMFPATNLEKFTARFLGSTLFLVVLTVAAFFVADALQMLINMIIHKGTFASLAVTTKQLFIETHHFYDTNDEDNALNGMLFLFFTTNAAYILGGMLFRKAAWLKTSLALIVIGIATTSLFIGYGYMIYRYTDYVVYIPEWVKNNPRILWGWGIIQVFICYYLAYRIYCKLQAVNTRWLNI</sequence>
<evidence type="ECO:0000313" key="2">
    <source>
        <dbReference type="EMBL" id="KGF47003.1"/>
    </source>
</evidence>
<organism evidence="2 3">
    <name type="scientific">Prevotella disiens DNF00882</name>
    <dbReference type="NCBI Taxonomy" id="1401075"/>
    <lineage>
        <taxon>Bacteria</taxon>
        <taxon>Pseudomonadati</taxon>
        <taxon>Bacteroidota</taxon>
        <taxon>Bacteroidia</taxon>
        <taxon>Bacteroidales</taxon>
        <taxon>Prevotellaceae</taxon>
        <taxon>Prevotella</taxon>
    </lineage>
</organism>
<feature type="transmembrane region" description="Helical" evidence="1">
    <location>
        <begin position="204"/>
        <end position="223"/>
    </location>
</feature>
<feature type="transmembrane region" description="Helical" evidence="1">
    <location>
        <begin position="24"/>
        <end position="43"/>
    </location>
</feature>
<feature type="transmembrane region" description="Helical" evidence="1">
    <location>
        <begin position="170"/>
        <end position="192"/>
    </location>
</feature>
<keyword evidence="1" id="KW-1133">Transmembrane helix</keyword>
<proteinExistence type="predicted"/>
<comment type="caution">
    <text evidence="2">The sequence shown here is derived from an EMBL/GenBank/DDBJ whole genome shotgun (WGS) entry which is preliminary data.</text>
</comment>
<dbReference type="AlphaFoldDB" id="A0A096AIP7"/>
<protein>
    <submittedName>
        <fullName evidence="2">Membrane protein</fullName>
    </submittedName>
</protein>
<feature type="transmembrane region" description="Helical" evidence="1">
    <location>
        <begin position="106"/>
        <end position="128"/>
    </location>
</feature>
<evidence type="ECO:0000313" key="3">
    <source>
        <dbReference type="Proteomes" id="UP000029538"/>
    </source>
</evidence>
<reference evidence="2 3" key="1">
    <citation type="submission" date="2014-07" db="EMBL/GenBank/DDBJ databases">
        <authorList>
            <person name="McCorrison J."/>
            <person name="Sanka R."/>
            <person name="Torralba M."/>
            <person name="Gillis M."/>
            <person name="Haft D.H."/>
            <person name="Methe B."/>
            <person name="Sutton G."/>
            <person name="Nelson K.E."/>
        </authorList>
    </citation>
    <scope>NUCLEOTIDE SEQUENCE [LARGE SCALE GENOMIC DNA]</scope>
    <source>
        <strain evidence="2 3">DNF00882</strain>
    </source>
</reference>
<dbReference type="EMBL" id="JRNR01000121">
    <property type="protein sequence ID" value="KGF47003.1"/>
    <property type="molecule type" value="Genomic_DNA"/>
</dbReference>
<evidence type="ECO:0000256" key="1">
    <source>
        <dbReference type="SAM" id="Phobius"/>
    </source>
</evidence>
<accession>A0A096AIP7</accession>
<feature type="transmembrane region" description="Helical" evidence="1">
    <location>
        <begin position="243"/>
        <end position="262"/>
    </location>
</feature>
<gene>
    <name evidence="2" type="ORF">HMPREF0654_10560</name>
</gene>
<keyword evidence="1" id="KW-0472">Membrane</keyword>
<feature type="transmembrane region" description="Helical" evidence="1">
    <location>
        <begin position="63"/>
        <end position="86"/>
    </location>
</feature>
<keyword evidence="1" id="KW-0812">Transmembrane</keyword>